<reference evidence="1 2" key="1">
    <citation type="journal article" date="2017" name="Nat. Commun.">
        <title>Genome assembly with in vitro proximity ligation data and whole-genome triplication in lettuce.</title>
        <authorList>
            <person name="Reyes-Chin-Wo S."/>
            <person name="Wang Z."/>
            <person name="Yang X."/>
            <person name="Kozik A."/>
            <person name="Arikit S."/>
            <person name="Song C."/>
            <person name="Xia L."/>
            <person name="Froenicke L."/>
            <person name="Lavelle D.O."/>
            <person name="Truco M.J."/>
            <person name="Xia R."/>
            <person name="Zhu S."/>
            <person name="Xu C."/>
            <person name="Xu H."/>
            <person name="Xu X."/>
            <person name="Cox K."/>
            <person name="Korf I."/>
            <person name="Meyers B.C."/>
            <person name="Michelmore R.W."/>
        </authorList>
    </citation>
    <scope>NUCLEOTIDE SEQUENCE [LARGE SCALE GENOMIC DNA]</scope>
    <source>
        <strain evidence="2">cv. Salinas</strain>
        <tissue evidence="1">Seedlings</tissue>
    </source>
</reference>
<dbReference type="Proteomes" id="UP000235145">
    <property type="component" value="Unassembled WGS sequence"/>
</dbReference>
<sequence length="301" mass="35059">MNIGVFREELLNKNQRSIVETNFDVVSARNFSKGFFCSSLCKRISCWSGCFSFKNKKFNNVLAAVTGVEDINFIFPITQSWSWFLELLKQVIGMSGGLVFLSDIKKLYSARKTYIPTKHDMLLKEISEASHATITYINNNHIKVWSRSKFTTTFKCDCFINNISYSFSYGIGVLRYKHVEKLEKWLTRTYYCQKGNDVLVTIANNHLNDISKGKFRQRNLRKHMIFKLLCCLEWINGCKKRVDKLYQFILNVQLDNPKNRIKSSNESKIRHTYSRCGEYGHRQKTCKNLAPQVLDPSETSI</sequence>
<proteinExistence type="predicted"/>
<evidence type="ECO:0000313" key="2">
    <source>
        <dbReference type="Proteomes" id="UP000235145"/>
    </source>
</evidence>
<dbReference type="AlphaFoldDB" id="A0A9R1VU29"/>
<comment type="caution">
    <text evidence="1">The sequence shown here is derived from an EMBL/GenBank/DDBJ whole genome shotgun (WGS) entry which is preliminary data.</text>
</comment>
<name>A0A9R1VU29_LACSA</name>
<organism evidence="1 2">
    <name type="scientific">Lactuca sativa</name>
    <name type="common">Garden lettuce</name>
    <dbReference type="NCBI Taxonomy" id="4236"/>
    <lineage>
        <taxon>Eukaryota</taxon>
        <taxon>Viridiplantae</taxon>
        <taxon>Streptophyta</taxon>
        <taxon>Embryophyta</taxon>
        <taxon>Tracheophyta</taxon>
        <taxon>Spermatophyta</taxon>
        <taxon>Magnoliopsida</taxon>
        <taxon>eudicotyledons</taxon>
        <taxon>Gunneridae</taxon>
        <taxon>Pentapetalae</taxon>
        <taxon>asterids</taxon>
        <taxon>campanulids</taxon>
        <taxon>Asterales</taxon>
        <taxon>Asteraceae</taxon>
        <taxon>Cichorioideae</taxon>
        <taxon>Cichorieae</taxon>
        <taxon>Lactucinae</taxon>
        <taxon>Lactuca</taxon>
    </lineage>
</organism>
<keyword evidence="2" id="KW-1185">Reference proteome</keyword>
<evidence type="ECO:0000313" key="1">
    <source>
        <dbReference type="EMBL" id="KAJ0210641.1"/>
    </source>
</evidence>
<accession>A0A9R1VU29</accession>
<gene>
    <name evidence="1" type="ORF">LSAT_V11C400218160</name>
</gene>
<evidence type="ECO:0008006" key="3">
    <source>
        <dbReference type="Google" id="ProtNLM"/>
    </source>
</evidence>
<protein>
    <recommendedName>
        <fullName evidence="3">CCHC-type domain-containing protein</fullName>
    </recommendedName>
</protein>
<dbReference type="EMBL" id="NBSK02000004">
    <property type="protein sequence ID" value="KAJ0210641.1"/>
    <property type="molecule type" value="Genomic_DNA"/>
</dbReference>